<name>A0A1C7EGQ0_9BACL</name>
<dbReference type="RefSeq" id="WP_065525661.1">
    <property type="nucleotide sequence ID" value="NZ_CP016543.2"/>
</dbReference>
<evidence type="ECO:0000256" key="1">
    <source>
        <dbReference type="ARBA" id="ARBA00006739"/>
    </source>
</evidence>
<sequence length="323" mass="37132">MVTLNDKVSVIIPTFNRSELLKKALKSLEKQSHQNLEIIIIDDFSTDDTADVVAEMTDDRIIYLKHEVNKGGSEARNTGLKRATGNFIGFLDSDDQWLPDKIEKQLEKFSEDSDVGVVYTGVQVVNENKQPTRKIVPEYRGDILSKLLEFNYIDTTSSVLVRKEVLDQVKGFDASLPSCQDWDLYIRLAQVTKFDFVKESLVLFYHHSGERITTNKTSVLNGHLSIFEKYKKLAMQQRKSTFHRFTLTIWKVVFRTGIIGQNKEAVQLSRKILVEGFKGDRMSLNFLLHYSSTFLHMKVLSYLYRQSKKNNKKSQLFSADAPS</sequence>
<reference evidence="3" key="1">
    <citation type="submission" date="2016-10" db="EMBL/GenBank/DDBJ databases">
        <authorList>
            <person name="See-Too W.S."/>
        </authorList>
    </citation>
    <scope>NUCLEOTIDE SEQUENCE</scope>
    <source>
        <strain evidence="3">DSM 22276</strain>
    </source>
</reference>
<evidence type="ECO:0000259" key="2">
    <source>
        <dbReference type="Pfam" id="PF00535"/>
    </source>
</evidence>
<dbReference type="STRING" id="414778.BCM40_03950"/>
<gene>
    <name evidence="3" type="ORF">BCM40_03950</name>
</gene>
<keyword evidence="4" id="KW-1185">Reference proteome</keyword>
<dbReference type="Gene3D" id="3.90.550.10">
    <property type="entry name" value="Spore Coat Polysaccharide Biosynthesis Protein SpsA, Chain A"/>
    <property type="match status" value="1"/>
</dbReference>
<dbReference type="AlphaFoldDB" id="A0A1C7EGQ0"/>
<keyword evidence="3" id="KW-0808">Transferase</keyword>
<dbReference type="Pfam" id="PF00535">
    <property type="entry name" value="Glycos_transf_2"/>
    <property type="match status" value="1"/>
</dbReference>
<accession>A0A1C7EGQ0</accession>
<dbReference type="Proteomes" id="UP000092495">
    <property type="component" value="Chromosome"/>
</dbReference>
<dbReference type="KEGG" id="pdg:BCM40_03950"/>
<comment type="similarity">
    <text evidence="1">Belongs to the glycosyltransferase 2 family.</text>
</comment>
<organism evidence="3 4">
    <name type="scientific">Planococcus donghaensis</name>
    <dbReference type="NCBI Taxonomy" id="414778"/>
    <lineage>
        <taxon>Bacteria</taxon>
        <taxon>Bacillati</taxon>
        <taxon>Bacillota</taxon>
        <taxon>Bacilli</taxon>
        <taxon>Bacillales</taxon>
        <taxon>Caryophanaceae</taxon>
        <taxon>Planococcus</taxon>
    </lineage>
</organism>
<evidence type="ECO:0000313" key="4">
    <source>
        <dbReference type="Proteomes" id="UP000092495"/>
    </source>
</evidence>
<evidence type="ECO:0000313" key="3">
    <source>
        <dbReference type="EMBL" id="ANU22557.1"/>
    </source>
</evidence>
<dbReference type="EMBL" id="CP016543">
    <property type="protein sequence ID" value="ANU22557.1"/>
    <property type="molecule type" value="Genomic_DNA"/>
</dbReference>
<proteinExistence type="inferred from homology"/>
<dbReference type="GO" id="GO:0016758">
    <property type="term" value="F:hexosyltransferase activity"/>
    <property type="evidence" value="ECO:0007669"/>
    <property type="project" value="UniProtKB-ARBA"/>
</dbReference>
<protein>
    <submittedName>
        <fullName evidence="3">Glycosyl transferase</fullName>
    </submittedName>
</protein>
<dbReference type="InterPro" id="IPR001173">
    <property type="entry name" value="Glyco_trans_2-like"/>
</dbReference>
<dbReference type="OrthoDB" id="396512at2"/>
<dbReference type="InterPro" id="IPR029044">
    <property type="entry name" value="Nucleotide-diphossugar_trans"/>
</dbReference>
<dbReference type="SUPFAM" id="SSF53448">
    <property type="entry name" value="Nucleotide-diphospho-sugar transferases"/>
    <property type="match status" value="1"/>
</dbReference>
<feature type="domain" description="Glycosyltransferase 2-like" evidence="2">
    <location>
        <begin position="9"/>
        <end position="165"/>
    </location>
</feature>
<dbReference type="PANTHER" id="PTHR22916">
    <property type="entry name" value="GLYCOSYLTRANSFERASE"/>
    <property type="match status" value="1"/>
</dbReference>
<dbReference type="PANTHER" id="PTHR22916:SF3">
    <property type="entry name" value="UDP-GLCNAC:BETAGAL BETA-1,3-N-ACETYLGLUCOSAMINYLTRANSFERASE-LIKE PROTEIN 1"/>
    <property type="match status" value="1"/>
</dbReference>